<evidence type="ECO:0000313" key="1">
    <source>
        <dbReference type="EMBL" id="PON24621.1"/>
    </source>
</evidence>
<organism evidence="1 2">
    <name type="scientific">Trichoderma gamsii</name>
    <dbReference type="NCBI Taxonomy" id="398673"/>
    <lineage>
        <taxon>Eukaryota</taxon>
        <taxon>Fungi</taxon>
        <taxon>Dikarya</taxon>
        <taxon>Ascomycota</taxon>
        <taxon>Pezizomycotina</taxon>
        <taxon>Sordariomycetes</taxon>
        <taxon>Hypocreomycetidae</taxon>
        <taxon>Hypocreales</taxon>
        <taxon>Hypocreaceae</taxon>
        <taxon>Trichoderma</taxon>
    </lineage>
</organism>
<gene>
    <name evidence="1" type="ORF">TGAM01_v206551</name>
</gene>
<dbReference type="RefSeq" id="XP_018664999.1">
    <property type="nucleotide sequence ID" value="XM_018801684.1"/>
</dbReference>
<dbReference type="Proteomes" id="UP000054821">
    <property type="component" value="Unassembled WGS sequence"/>
</dbReference>
<reference evidence="1 2" key="1">
    <citation type="journal article" date="2016" name="Genome Announc.">
        <title>Draft Whole-Genome Sequence of Trichoderma gamsii T6085, a Promising Biocontrol Agent of Fusarium Head Blight on Wheat.</title>
        <authorList>
            <person name="Baroncelli R."/>
            <person name="Zapparata A."/>
            <person name="Piaggeschi G."/>
            <person name="Sarrocco S."/>
            <person name="Vannacci G."/>
        </authorList>
    </citation>
    <scope>NUCLEOTIDE SEQUENCE [LARGE SCALE GENOMIC DNA]</scope>
    <source>
        <strain evidence="1 2">T6085</strain>
    </source>
</reference>
<comment type="caution">
    <text evidence="1">The sequence shown here is derived from an EMBL/GenBank/DDBJ whole genome shotgun (WGS) entry which is preliminary data.</text>
</comment>
<proteinExistence type="predicted"/>
<evidence type="ECO:0000313" key="2">
    <source>
        <dbReference type="Proteomes" id="UP000054821"/>
    </source>
</evidence>
<dbReference type="AlphaFoldDB" id="A0A2P4ZJZ2"/>
<dbReference type="GeneID" id="29981767"/>
<name>A0A2P4ZJZ2_9HYPO</name>
<keyword evidence="2" id="KW-1185">Reference proteome</keyword>
<protein>
    <submittedName>
        <fullName evidence="1">Uncharacterized protein</fullName>
    </submittedName>
</protein>
<accession>A0A2P4ZJZ2</accession>
<dbReference type="EMBL" id="JPDN02000022">
    <property type="protein sequence ID" value="PON24621.1"/>
    <property type="molecule type" value="Genomic_DNA"/>
</dbReference>
<sequence>MRKPGLRTAQAALAQARGPKYCVPASAEAPRLASSGQRYWTALLVPTGLLKAVAAQRNGQPHVDTCPGLAGAASTDWELLELARATDSPLAPAVPAELWVLLDSM</sequence>